<proteinExistence type="predicted"/>
<keyword evidence="1" id="KW-0472">Membrane</keyword>
<keyword evidence="3" id="KW-1185">Reference proteome</keyword>
<evidence type="ECO:0000313" key="2">
    <source>
        <dbReference type="Ensembl" id="ENSOSIP00000002349.1"/>
    </source>
</evidence>
<feature type="transmembrane region" description="Helical" evidence="1">
    <location>
        <begin position="140"/>
        <end position="159"/>
    </location>
</feature>
<keyword evidence="1" id="KW-0812">Transmembrane</keyword>
<evidence type="ECO:0000313" key="3">
    <source>
        <dbReference type="Proteomes" id="UP000694383"/>
    </source>
</evidence>
<dbReference type="AlphaFoldDB" id="A0A8C7WS14"/>
<keyword evidence="1" id="KW-1133">Transmembrane helix</keyword>
<dbReference type="GeneTree" id="ENSGT00940000154922"/>
<sequence length="195" mass="22099">MNFDDILSEISGFGKFQIVLFLIQVLSRISLPCHFLLSNFIAAIPPHHCDIRGIEDGGLFGNLTFNQKVIVGIPTERDGAPSSCLMFTNPQYQYLFSSNTSEETYPVKCQNGWVYDKSIFRSTLATEWDLVCNKKWMNKATATVFFIGVMTGAPVFGYLRTASRFQKPTQEEGAHRMNFDGQQSPWRLGWAHQRG</sequence>
<reference evidence="2" key="2">
    <citation type="submission" date="2025-09" db="UniProtKB">
        <authorList>
            <consortium name="Ensembl"/>
        </authorList>
    </citation>
    <scope>IDENTIFICATION</scope>
</reference>
<protein>
    <recommendedName>
        <fullName evidence="4">Solute carrier family 22 member 7</fullName>
    </recommendedName>
</protein>
<dbReference type="Ensembl" id="ENSOSIT00000002512.1">
    <property type="protein sequence ID" value="ENSOSIP00000002349.1"/>
    <property type="gene ID" value="ENSOSIG00000001320.1"/>
</dbReference>
<accession>A0A8C7WS14</accession>
<evidence type="ECO:0008006" key="4">
    <source>
        <dbReference type="Google" id="ProtNLM"/>
    </source>
</evidence>
<evidence type="ECO:0000256" key="1">
    <source>
        <dbReference type="SAM" id="Phobius"/>
    </source>
</evidence>
<reference evidence="2" key="1">
    <citation type="submission" date="2025-08" db="UniProtKB">
        <authorList>
            <consortium name="Ensembl"/>
        </authorList>
    </citation>
    <scope>IDENTIFICATION</scope>
</reference>
<organism evidence="2 3">
    <name type="scientific">Oryzias sinensis</name>
    <name type="common">Chinese medaka</name>
    <dbReference type="NCBI Taxonomy" id="183150"/>
    <lineage>
        <taxon>Eukaryota</taxon>
        <taxon>Metazoa</taxon>
        <taxon>Chordata</taxon>
        <taxon>Craniata</taxon>
        <taxon>Vertebrata</taxon>
        <taxon>Euteleostomi</taxon>
        <taxon>Actinopterygii</taxon>
        <taxon>Neopterygii</taxon>
        <taxon>Teleostei</taxon>
        <taxon>Neoteleostei</taxon>
        <taxon>Acanthomorphata</taxon>
        <taxon>Ovalentaria</taxon>
        <taxon>Atherinomorphae</taxon>
        <taxon>Beloniformes</taxon>
        <taxon>Adrianichthyidae</taxon>
        <taxon>Oryziinae</taxon>
        <taxon>Oryzias</taxon>
    </lineage>
</organism>
<name>A0A8C7WS14_9TELE</name>
<dbReference type="Proteomes" id="UP000694383">
    <property type="component" value="Unplaced"/>
</dbReference>